<dbReference type="HOGENOM" id="CLU_1440152_0_0_6"/>
<gene>
    <name evidence="2" type="ordered locus">Sden_1060</name>
</gene>
<organism evidence="2 3">
    <name type="scientific">Shewanella denitrificans (strain OS217 / ATCC BAA-1090 / DSM 15013)</name>
    <dbReference type="NCBI Taxonomy" id="318161"/>
    <lineage>
        <taxon>Bacteria</taxon>
        <taxon>Pseudomonadati</taxon>
        <taxon>Pseudomonadota</taxon>
        <taxon>Gammaproteobacteria</taxon>
        <taxon>Alteromonadales</taxon>
        <taxon>Shewanellaceae</taxon>
        <taxon>Shewanella</taxon>
    </lineage>
</organism>
<proteinExistence type="predicted"/>
<dbReference type="STRING" id="318161.Sden_1060"/>
<accession>Q12QC8</accession>
<keyword evidence="1" id="KW-0472">Membrane</keyword>
<reference evidence="2 3" key="1">
    <citation type="submission" date="2006-03" db="EMBL/GenBank/DDBJ databases">
        <title>Complete sequence of Shewanella denitrificans OS217.</title>
        <authorList>
            <consortium name="US DOE Joint Genome Institute"/>
            <person name="Copeland A."/>
            <person name="Lucas S."/>
            <person name="Lapidus A."/>
            <person name="Barry K."/>
            <person name="Detter J.C."/>
            <person name="Glavina del Rio T."/>
            <person name="Hammon N."/>
            <person name="Israni S."/>
            <person name="Dalin E."/>
            <person name="Tice H."/>
            <person name="Pitluck S."/>
            <person name="Brettin T."/>
            <person name="Bruce D."/>
            <person name="Han C."/>
            <person name="Tapia R."/>
            <person name="Gilna P."/>
            <person name="Kiss H."/>
            <person name="Schmutz J."/>
            <person name="Larimer F."/>
            <person name="Land M."/>
            <person name="Hauser L."/>
            <person name="Kyrpides N."/>
            <person name="Lykidis A."/>
            <person name="Richardson P."/>
        </authorList>
    </citation>
    <scope>NUCLEOTIDE SEQUENCE [LARGE SCALE GENOMIC DNA]</scope>
    <source>
        <strain evidence="3">OS217 / ATCC BAA-1090 / DSM 15013</strain>
    </source>
</reference>
<feature type="transmembrane region" description="Helical" evidence="1">
    <location>
        <begin position="20"/>
        <end position="41"/>
    </location>
</feature>
<dbReference type="Gene3D" id="3.10.450.50">
    <property type="match status" value="1"/>
</dbReference>
<sequence length="188" mass="21875">MHILDVKHLIKHRSDKLLNLNVLILMLSLIAYIPTSFASAITAEEQVLKVVDEMNSAWLEQDLSRCISYFTLDTHFENSYGWSIANRESLKHFLQGFLFAKYPKIEQKYVHTGSTVEFLTADIALVEEAKRIDSQDSQSPPRWVRTNFLLKQIDGQWLIWKTHSWTPKSHDVPPTDFVVPNKYPQIFN</sequence>
<dbReference type="InterPro" id="IPR032710">
    <property type="entry name" value="NTF2-like_dom_sf"/>
</dbReference>
<keyword evidence="3" id="KW-1185">Reference proteome</keyword>
<dbReference type="InterPro" id="IPR011944">
    <property type="entry name" value="Steroid_delta5-4_isomerase"/>
</dbReference>
<evidence type="ECO:0000313" key="3">
    <source>
        <dbReference type="Proteomes" id="UP000001982"/>
    </source>
</evidence>
<dbReference type="EMBL" id="CP000302">
    <property type="protein sequence ID" value="ABE54348.1"/>
    <property type="molecule type" value="Genomic_DNA"/>
</dbReference>
<dbReference type="Proteomes" id="UP000001982">
    <property type="component" value="Chromosome"/>
</dbReference>
<evidence type="ECO:0000313" key="2">
    <source>
        <dbReference type="EMBL" id="ABE54348.1"/>
    </source>
</evidence>
<dbReference type="AlphaFoldDB" id="Q12QC8"/>
<protein>
    <submittedName>
        <fullName evidence="2">Uncharacterized protein</fullName>
    </submittedName>
</protein>
<dbReference type="SUPFAM" id="SSF54427">
    <property type="entry name" value="NTF2-like"/>
    <property type="match status" value="1"/>
</dbReference>
<dbReference type="KEGG" id="sdn:Sden_1060"/>
<keyword evidence="1" id="KW-0812">Transmembrane</keyword>
<evidence type="ECO:0000256" key="1">
    <source>
        <dbReference type="SAM" id="Phobius"/>
    </source>
</evidence>
<name>Q12QC8_SHEDO</name>
<keyword evidence="1" id="KW-1133">Transmembrane helix</keyword>
<dbReference type="NCBIfam" id="TIGR02246">
    <property type="entry name" value="SgcJ/EcaC family oxidoreductase"/>
    <property type="match status" value="1"/>
</dbReference>